<dbReference type="CDD" id="cd02696">
    <property type="entry name" value="MurNAc-LAA"/>
    <property type="match status" value="1"/>
</dbReference>
<dbReference type="InterPro" id="IPR050695">
    <property type="entry name" value="N-acetylmuramoyl_amidase_3"/>
</dbReference>
<dbReference type="InterPro" id="IPR002508">
    <property type="entry name" value="MurNAc-LAA_cat"/>
</dbReference>
<feature type="domain" description="MurNAc-LAA" evidence="3">
    <location>
        <begin position="82"/>
        <end position="201"/>
    </location>
</feature>
<evidence type="ECO:0000256" key="1">
    <source>
        <dbReference type="ARBA" id="ARBA00022801"/>
    </source>
</evidence>
<dbReference type="SUPFAM" id="SSF53187">
    <property type="entry name" value="Zn-dependent exopeptidases"/>
    <property type="match status" value="1"/>
</dbReference>
<evidence type="ECO:0000313" key="5">
    <source>
        <dbReference type="Proteomes" id="UP000824169"/>
    </source>
</evidence>
<reference evidence="4" key="1">
    <citation type="submission" date="2020-10" db="EMBL/GenBank/DDBJ databases">
        <authorList>
            <person name="Gilroy R."/>
        </authorList>
    </citation>
    <scope>NUCLEOTIDE SEQUENCE</scope>
    <source>
        <strain evidence="4">CHK188-20938</strain>
    </source>
</reference>
<proteinExistence type="predicted"/>
<sequence length="206" mass="21918">MVAIDAGHQSRGNSEQEPVGPGASETKAKVSSGTYGAASGLNEYELNLEVSLKLREELQARGYEVCMIRETNEVDISNRERAEQAAAAGADILVRIHANGSENTAVSGALTMAPSAENPYVGAMAGECQRLSQHILDAFCASTGASSQGVYLTDSMSGINWSTIPVTIVEMGYMTNPEEDLKMASPEYQQQMVRGIADGIDAYFAE</sequence>
<dbReference type="Proteomes" id="UP000824169">
    <property type="component" value="Unassembled WGS sequence"/>
</dbReference>
<dbReference type="SMART" id="SM00646">
    <property type="entry name" value="Ami_3"/>
    <property type="match status" value="1"/>
</dbReference>
<keyword evidence="1" id="KW-0378">Hydrolase</keyword>
<dbReference type="Gene3D" id="3.40.630.40">
    <property type="entry name" value="Zn-dependent exopeptidases"/>
    <property type="match status" value="1"/>
</dbReference>
<dbReference type="PANTHER" id="PTHR30404">
    <property type="entry name" value="N-ACETYLMURAMOYL-L-ALANINE AMIDASE"/>
    <property type="match status" value="1"/>
</dbReference>
<feature type="region of interest" description="Disordered" evidence="2">
    <location>
        <begin position="1"/>
        <end position="31"/>
    </location>
</feature>
<reference evidence="4" key="2">
    <citation type="journal article" date="2021" name="PeerJ">
        <title>Extensive microbial diversity within the chicken gut microbiome revealed by metagenomics and culture.</title>
        <authorList>
            <person name="Gilroy R."/>
            <person name="Ravi A."/>
            <person name="Getino M."/>
            <person name="Pursley I."/>
            <person name="Horton D.L."/>
            <person name="Alikhan N.F."/>
            <person name="Baker D."/>
            <person name="Gharbi K."/>
            <person name="Hall N."/>
            <person name="Watson M."/>
            <person name="Adriaenssens E.M."/>
            <person name="Foster-Nyarko E."/>
            <person name="Jarju S."/>
            <person name="Secka A."/>
            <person name="Antonio M."/>
            <person name="Oren A."/>
            <person name="Chaudhuri R.R."/>
            <person name="La Ragione R."/>
            <person name="Hildebrand F."/>
            <person name="Pallen M.J."/>
        </authorList>
    </citation>
    <scope>NUCLEOTIDE SEQUENCE</scope>
    <source>
        <strain evidence="4">CHK188-20938</strain>
    </source>
</reference>
<gene>
    <name evidence="4" type="ORF">IAB71_01190</name>
</gene>
<evidence type="ECO:0000259" key="3">
    <source>
        <dbReference type="SMART" id="SM00646"/>
    </source>
</evidence>
<dbReference type="EMBL" id="DVOO01000003">
    <property type="protein sequence ID" value="HIV24395.1"/>
    <property type="molecule type" value="Genomic_DNA"/>
</dbReference>
<dbReference type="PANTHER" id="PTHR30404:SF0">
    <property type="entry name" value="N-ACETYLMURAMOYL-L-ALANINE AMIDASE AMIC"/>
    <property type="match status" value="1"/>
</dbReference>
<comment type="caution">
    <text evidence="4">The sequence shown here is derived from an EMBL/GenBank/DDBJ whole genome shotgun (WGS) entry which is preliminary data.</text>
</comment>
<dbReference type="GO" id="GO:0030288">
    <property type="term" value="C:outer membrane-bounded periplasmic space"/>
    <property type="evidence" value="ECO:0007669"/>
    <property type="project" value="TreeGrafter"/>
</dbReference>
<dbReference type="AlphaFoldDB" id="A0A9D1P1W0"/>
<accession>A0A9D1P1W0</accession>
<evidence type="ECO:0000313" key="4">
    <source>
        <dbReference type="EMBL" id="HIV24395.1"/>
    </source>
</evidence>
<dbReference type="GO" id="GO:0009253">
    <property type="term" value="P:peptidoglycan catabolic process"/>
    <property type="evidence" value="ECO:0007669"/>
    <property type="project" value="InterPro"/>
</dbReference>
<protein>
    <submittedName>
        <fullName evidence="4">N-acetylmuramoyl-L-alanine amidase</fullName>
    </submittedName>
</protein>
<dbReference type="Pfam" id="PF01520">
    <property type="entry name" value="Amidase_3"/>
    <property type="match status" value="1"/>
</dbReference>
<dbReference type="GO" id="GO:0008745">
    <property type="term" value="F:N-acetylmuramoyl-L-alanine amidase activity"/>
    <property type="evidence" value="ECO:0007669"/>
    <property type="project" value="InterPro"/>
</dbReference>
<name>A0A9D1P1W0_9FIRM</name>
<evidence type="ECO:0000256" key="2">
    <source>
        <dbReference type="SAM" id="MobiDB-lite"/>
    </source>
</evidence>
<organism evidence="4 5">
    <name type="scientific">Candidatus Scatomonas pullistercoris</name>
    <dbReference type="NCBI Taxonomy" id="2840920"/>
    <lineage>
        <taxon>Bacteria</taxon>
        <taxon>Bacillati</taxon>
        <taxon>Bacillota</taxon>
        <taxon>Clostridia</taxon>
        <taxon>Lachnospirales</taxon>
        <taxon>Lachnospiraceae</taxon>
        <taxon>Lachnospiraceae incertae sedis</taxon>
        <taxon>Candidatus Scatomonas</taxon>
    </lineage>
</organism>